<dbReference type="Pfam" id="PF06985">
    <property type="entry name" value="HET"/>
    <property type="match status" value="1"/>
</dbReference>
<evidence type="ECO:0000313" key="3">
    <source>
        <dbReference type="Proteomes" id="UP001310594"/>
    </source>
</evidence>
<dbReference type="Proteomes" id="UP001310594">
    <property type="component" value="Unassembled WGS sequence"/>
</dbReference>
<proteinExistence type="predicted"/>
<protein>
    <recommendedName>
        <fullName evidence="1">Heterokaryon incompatibility domain-containing protein</fullName>
    </recommendedName>
</protein>
<accession>A0AAN7ZQW9</accession>
<dbReference type="PANTHER" id="PTHR24148">
    <property type="entry name" value="ANKYRIN REPEAT DOMAIN-CONTAINING PROTEIN 39 HOMOLOG-RELATED"/>
    <property type="match status" value="1"/>
</dbReference>
<dbReference type="InterPro" id="IPR052895">
    <property type="entry name" value="HetReg/Transcr_Mod"/>
</dbReference>
<feature type="domain" description="Heterokaryon incompatibility" evidence="1">
    <location>
        <begin position="64"/>
        <end position="215"/>
    </location>
</feature>
<dbReference type="PANTHER" id="PTHR24148:SF73">
    <property type="entry name" value="HET DOMAIN PROTEIN (AFU_ORTHOLOGUE AFUA_8G01020)"/>
    <property type="match status" value="1"/>
</dbReference>
<organism evidence="2 3">
    <name type="scientific">Elasticomyces elasticus</name>
    <dbReference type="NCBI Taxonomy" id="574655"/>
    <lineage>
        <taxon>Eukaryota</taxon>
        <taxon>Fungi</taxon>
        <taxon>Dikarya</taxon>
        <taxon>Ascomycota</taxon>
        <taxon>Pezizomycotina</taxon>
        <taxon>Dothideomycetes</taxon>
        <taxon>Dothideomycetidae</taxon>
        <taxon>Mycosphaerellales</taxon>
        <taxon>Teratosphaeriaceae</taxon>
        <taxon>Elasticomyces</taxon>
    </lineage>
</organism>
<dbReference type="InterPro" id="IPR010730">
    <property type="entry name" value="HET"/>
</dbReference>
<dbReference type="EMBL" id="JAVRQU010000021">
    <property type="protein sequence ID" value="KAK5691459.1"/>
    <property type="molecule type" value="Genomic_DNA"/>
</dbReference>
<evidence type="ECO:0000313" key="2">
    <source>
        <dbReference type="EMBL" id="KAK5691459.1"/>
    </source>
</evidence>
<comment type="caution">
    <text evidence="2">The sequence shown here is derived from an EMBL/GenBank/DDBJ whole genome shotgun (WGS) entry which is preliminary data.</text>
</comment>
<dbReference type="AlphaFoldDB" id="A0AAN7ZQW9"/>
<evidence type="ECO:0000259" key="1">
    <source>
        <dbReference type="Pfam" id="PF06985"/>
    </source>
</evidence>
<reference evidence="2" key="1">
    <citation type="submission" date="2023-08" db="EMBL/GenBank/DDBJ databases">
        <title>Black Yeasts Isolated from many extreme environments.</title>
        <authorList>
            <person name="Coleine C."/>
            <person name="Stajich J.E."/>
            <person name="Selbmann L."/>
        </authorList>
    </citation>
    <scope>NUCLEOTIDE SEQUENCE</scope>
    <source>
        <strain evidence="2">CCFEE 5810</strain>
    </source>
</reference>
<sequence>MARLRQGLVTQQVSAASNYLEDLADLNKSGRANCLRLLRPHPDFDLTKPLWQLWTVDMDEAPPYAALSYSWSAGDISSREITLEHHVRNTRHSPTWTVLTINADLLDALICLEEVNACGWIWVDAICINQSSINEKEQQVAKMGNIFGRAQRVFVWLGPPETEAGHPPSRHDVEMANRLPALFVGWDRGVTASKIMALASTGERAWFSRLWTMQEVVLAQQVIFIIGTQTFGPTLFQNILEDLAKYWRAYGNRLYEVADRFRATVNAIFDLRADLLGAGDQGLSLRSLLLRMQSQHSTLPHDRIYGLLGLVKADYLREIPIRYEEAIGEVFAATTALIIRTEGNFDIILESLERQDRASDDTGGERLPSWVPDIAASDVWTKGTWTYLSRRHFAAAKETPPCISYSYPYLTIWAFRCDELLSCEVLTTQRAPMSRSPLSKQQQSEEGLGQFSKTLDDEDQDPANPVERLFERLIRTPLSEARYFFRTKDGLEGFSVGREVYSGDIVIVAPGCRLPLLLRPYRREIEADQTIYQFIDGCLVKNIMWGEVIDAAERTGRRVEEYCVM</sequence>
<gene>
    <name evidence="2" type="ORF">LTR97_011452</name>
</gene>
<name>A0AAN7ZQW9_9PEZI</name>